<sequence length="248" mass="27235">MLRILWALLAVVLAQAALASNSFSWGPYTVTVEHYRDEGGLETQRLLLVKGGEETVLAEDYLINVELAELTGAKPPELIARSYSGGAHCCTTVSIFALQDGEAVTLSSHDWGNGGLARVRDSDGDGKAELTMVHSYAYLDGLCYACSPAVWRTYVWEDGRFVEATRRYPGPTQEAMEHAFTALREALESGGNSALELIGHAGTYWINAYALGRGREARARLAKCVPPEVMRWLDKNRIELLRPFSALP</sequence>
<evidence type="ECO:0000256" key="1">
    <source>
        <dbReference type="SAM" id="SignalP"/>
    </source>
</evidence>
<proteinExistence type="predicted"/>
<accession>A0A7C5SQ13</accession>
<organism evidence="2">
    <name type="scientific">Oceanithermus profundus</name>
    <dbReference type="NCBI Taxonomy" id="187137"/>
    <lineage>
        <taxon>Bacteria</taxon>
        <taxon>Thermotogati</taxon>
        <taxon>Deinococcota</taxon>
        <taxon>Deinococci</taxon>
        <taxon>Thermales</taxon>
        <taxon>Thermaceae</taxon>
        <taxon>Oceanithermus</taxon>
    </lineage>
</organism>
<dbReference type="AlphaFoldDB" id="A0A7C5SQ13"/>
<comment type="caution">
    <text evidence="2">The sequence shown here is derived from an EMBL/GenBank/DDBJ whole genome shotgun (WGS) entry which is preliminary data.</text>
</comment>
<gene>
    <name evidence="2" type="ORF">ENJ85_03040</name>
</gene>
<feature type="signal peptide" evidence="1">
    <location>
        <begin position="1"/>
        <end position="19"/>
    </location>
</feature>
<dbReference type="Proteomes" id="UP000886105">
    <property type="component" value="Unassembled WGS sequence"/>
</dbReference>
<keyword evidence="1" id="KW-0732">Signal</keyword>
<evidence type="ECO:0000313" key="2">
    <source>
        <dbReference type="EMBL" id="HHO58127.1"/>
    </source>
</evidence>
<feature type="chain" id="PRO_5028034382" evidence="1">
    <location>
        <begin position="20"/>
        <end position="248"/>
    </location>
</feature>
<name>A0A7C5SQ13_9DEIN</name>
<protein>
    <submittedName>
        <fullName evidence="2">Uncharacterized protein</fullName>
    </submittedName>
</protein>
<reference evidence="2" key="1">
    <citation type="journal article" date="2020" name="mSystems">
        <title>Genome- and Community-Level Interaction Insights into Carbon Utilization and Element Cycling Functions of Hydrothermarchaeota in Hydrothermal Sediment.</title>
        <authorList>
            <person name="Zhou Z."/>
            <person name="Liu Y."/>
            <person name="Xu W."/>
            <person name="Pan J."/>
            <person name="Luo Z.H."/>
            <person name="Li M."/>
        </authorList>
    </citation>
    <scope>NUCLEOTIDE SEQUENCE [LARGE SCALE GENOMIC DNA]</scope>
    <source>
        <strain evidence="2">HyVt-523</strain>
    </source>
</reference>
<dbReference type="EMBL" id="DRNZ01000192">
    <property type="protein sequence ID" value="HHO58127.1"/>
    <property type="molecule type" value="Genomic_DNA"/>
</dbReference>